<proteinExistence type="predicted"/>
<accession>A0A0C2CSY1</accession>
<name>A0A0C2CSY1_9BACT</name>
<gene>
    <name evidence="1" type="ORF">DB30_07020</name>
</gene>
<reference evidence="1 2" key="1">
    <citation type="submission" date="2014-12" db="EMBL/GenBank/DDBJ databases">
        <title>Genome assembly of Enhygromyxa salina DSM 15201.</title>
        <authorList>
            <person name="Sharma G."/>
            <person name="Subramanian S."/>
        </authorList>
    </citation>
    <scope>NUCLEOTIDE SEQUENCE [LARGE SCALE GENOMIC DNA]</scope>
    <source>
        <strain evidence="1 2">DSM 15201</strain>
    </source>
</reference>
<protein>
    <submittedName>
        <fullName evidence="1">Uncharacterized protein</fullName>
    </submittedName>
</protein>
<organism evidence="1 2">
    <name type="scientific">Enhygromyxa salina</name>
    <dbReference type="NCBI Taxonomy" id="215803"/>
    <lineage>
        <taxon>Bacteria</taxon>
        <taxon>Pseudomonadati</taxon>
        <taxon>Myxococcota</taxon>
        <taxon>Polyangia</taxon>
        <taxon>Nannocystales</taxon>
        <taxon>Nannocystaceae</taxon>
        <taxon>Enhygromyxa</taxon>
    </lineage>
</organism>
<sequence>MSADTSSIEALAAYPCNGRCGPGCGDAPKWIGGGGGWGVGCLIHDHCVYQSTGGADVSSMWETTKHNIQLNPSCGDDMRAAADDHFMPPNLCPGSKTVGGSGKWHRYAPPRTDTRMLKKYANTASTKQTPYVGTFNVEPQSNQGASGNMDSNEPCMTDPSAPNCAAHFE</sequence>
<dbReference type="Proteomes" id="UP000031599">
    <property type="component" value="Unassembled WGS sequence"/>
</dbReference>
<evidence type="ECO:0000313" key="2">
    <source>
        <dbReference type="Proteomes" id="UP000031599"/>
    </source>
</evidence>
<dbReference type="AlphaFoldDB" id="A0A0C2CSY1"/>
<dbReference type="EMBL" id="JMCC02000076">
    <property type="protein sequence ID" value="KIG14271.1"/>
    <property type="molecule type" value="Genomic_DNA"/>
</dbReference>
<evidence type="ECO:0000313" key="1">
    <source>
        <dbReference type="EMBL" id="KIG14271.1"/>
    </source>
</evidence>
<comment type="caution">
    <text evidence="1">The sequence shown here is derived from an EMBL/GenBank/DDBJ whole genome shotgun (WGS) entry which is preliminary data.</text>
</comment>